<dbReference type="Proteomes" id="UP001141806">
    <property type="component" value="Unassembled WGS sequence"/>
</dbReference>
<dbReference type="Pfam" id="PF06101">
    <property type="entry name" value="Vps62"/>
    <property type="match status" value="1"/>
</dbReference>
<organism evidence="1 2">
    <name type="scientific">Protea cynaroides</name>
    <dbReference type="NCBI Taxonomy" id="273540"/>
    <lineage>
        <taxon>Eukaryota</taxon>
        <taxon>Viridiplantae</taxon>
        <taxon>Streptophyta</taxon>
        <taxon>Embryophyta</taxon>
        <taxon>Tracheophyta</taxon>
        <taxon>Spermatophyta</taxon>
        <taxon>Magnoliopsida</taxon>
        <taxon>Proteales</taxon>
        <taxon>Proteaceae</taxon>
        <taxon>Protea</taxon>
    </lineage>
</organism>
<gene>
    <name evidence="1" type="ORF">NE237_014392</name>
</gene>
<protein>
    <recommendedName>
        <fullName evidence="3">Vacuolar protein sorting-associated protein 62</fullName>
    </recommendedName>
</protein>
<dbReference type="PANTHER" id="PTHR48203">
    <property type="entry name" value="BNAC01G40110D PROTEIN"/>
    <property type="match status" value="1"/>
</dbReference>
<reference evidence="1" key="1">
    <citation type="journal article" date="2023" name="Plant J.">
        <title>The genome of the king protea, Protea cynaroides.</title>
        <authorList>
            <person name="Chang J."/>
            <person name="Duong T.A."/>
            <person name="Schoeman C."/>
            <person name="Ma X."/>
            <person name="Roodt D."/>
            <person name="Barker N."/>
            <person name="Li Z."/>
            <person name="Van de Peer Y."/>
            <person name="Mizrachi E."/>
        </authorList>
    </citation>
    <scope>NUCLEOTIDE SEQUENCE</scope>
    <source>
        <tissue evidence="1">Young leaves</tissue>
    </source>
</reference>
<dbReference type="PANTHER" id="PTHR48203:SF1">
    <property type="entry name" value="VACUOLAR PROTEIN SORTING-ASSOCIATED PROTEIN 62"/>
    <property type="match status" value="1"/>
</dbReference>
<evidence type="ECO:0008006" key="3">
    <source>
        <dbReference type="Google" id="ProtNLM"/>
    </source>
</evidence>
<accession>A0A9Q0KBZ9</accession>
<proteinExistence type="predicted"/>
<sequence length="599" mass="67034">MNRDNSSASGYGWDEIRVGMAAVMVIVRLGCFNCWGLSKKEKGRISDLSSPEPEPFSLPLSLPKWPEGQGFASGKICLGEIEVLQITKFESVWSCILLNDHKKGATFYKPIGIPDGFFSLGYYCQPNDQPLQGFVLAAREVAAPDAEASHFCHTTESPALTKPVDYTLVWSTDDWNGDIHDACGYFWLPQTPKGYKAMGYVVTTKPGKPSLEEVRCVRADLTETCEANCLILEVNSFSIKFPFWVWKIRPCHRGMWGKGVSVGTFFCCGFGDELNLACLKNVNLNLYAMPNLEQVHALIKHYGPTVFFYPDEIYLPSSVSWFFKNGALLYRKGELYGEAIDANGSNLPNGGTNDGEYWIDLPNDDRKSTVKHGNIESAELYVHVKPALGGTFTDIAMWVFCPFNGPSTIDVGVLNYACSRIGQHVGDWEHFTLRLSNFTGELWSIYFSQHSGGEWVDAWNLEFIEGNKAIVYSSKHGHASYPHPGNYVLGSEKLRIGAMDDVARSNFYVDSSVKYQIVAAEYLGDGIVTEPCWLQYMREWGPTIVYNFRLELDKIISILPVLTSFTVENILDLFPMELYGEEGPTGPKEKDNWEGDEIG</sequence>
<evidence type="ECO:0000313" key="2">
    <source>
        <dbReference type="Proteomes" id="UP001141806"/>
    </source>
</evidence>
<comment type="caution">
    <text evidence="1">The sequence shown here is derived from an EMBL/GenBank/DDBJ whole genome shotgun (WGS) entry which is preliminary data.</text>
</comment>
<keyword evidence="2" id="KW-1185">Reference proteome</keyword>
<dbReference type="OrthoDB" id="188042at2759"/>
<dbReference type="EMBL" id="JAMYWD010000006">
    <property type="protein sequence ID" value="KAJ4967691.1"/>
    <property type="molecule type" value="Genomic_DNA"/>
</dbReference>
<evidence type="ECO:0000313" key="1">
    <source>
        <dbReference type="EMBL" id="KAJ4967691.1"/>
    </source>
</evidence>
<dbReference type="InterPro" id="IPR009291">
    <property type="entry name" value="Vps62"/>
</dbReference>
<dbReference type="AlphaFoldDB" id="A0A9Q0KBZ9"/>
<name>A0A9Q0KBZ9_9MAGN</name>